<dbReference type="InterPro" id="IPR011701">
    <property type="entry name" value="MFS"/>
</dbReference>
<dbReference type="InterPro" id="IPR036259">
    <property type="entry name" value="MFS_trans_sf"/>
</dbReference>
<feature type="transmembrane region" description="Helical" evidence="6">
    <location>
        <begin position="57"/>
        <end position="79"/>
    </location>
</feature>
<dbReference type="InterPro" id="IPR051337">
    <property type="entry name" value="OPA_Antiporter"/>
</dbReference>
<feature type="transmembrane region" description="Helical" evidence="6">
    <location>
        <begin position="179"/>
        <end position="197"/>
    </location>
</feature>
<comment type="subcellular location">
    <subcellularLocation>
        <location evidence="1">Cell membrane</location>
        <topology evidence="1">Multi-pass membrane protein</topology>
    </subcellularLocation>
</comment>
<reference evidence="8" key="1">
    <citation type="submission" date="2022-08" db="EMBL/GenBank/DDBJ databases">
        <title>Alicyclobacillus fastidiosus DSM 17978, complete genome.</title>
        <authorList>
            <person name="Wang Q."/>
            <person name="Cai R."/>
            <person name="Wang Z."/>
        </authorList>
    </citation>
    <scope>NUCLEOTIDE SEQUENCE</scope>
    <source>
        <strain evidence="8">DSM 17978</strain>
    </source>
</reference>
<evidence type="ECO:0000313" key="8">
    <source>
        <dbReference type="EMBL" id="WAH42020.1"/>
    </source>
</evidence>
<dbReference type="Gene3D" id="1.20.1250.20">
    <property type="entry name" value="MFS general substrate transporter like domains"/>
    <property type="match status" value="2"/>
</dbReference>
<dbReference type="PANTHER" id="PTHR43826:SF3">
    <property type="entry name" value="GLUCOSE-6-PHOSPHATE EXCHANGER SLC37A4"/>
    <property type="match status" value="1"/>
</dbReference>
<feature type="transmembrane region" description="Helical" evidence="6">
    <location>
        <begin position="307"/>
        <end position="324"/>
    </location>
</feature>
<dbReference type="SUPFAM" id="SSF103473">
    <property type="entry name" value="MFS general substrate transporter"/>
    <property type="match status" value="1"/>
</dbReference>
<dbReference type="EMBL" id="CP104067">
    <property type="protein sequence ID" value="WAH42020.1"/>
    <property type="molecule type" value="Genomic_DNA"/>
</dbReference>
<feature type="transmembrane region" description="Helical" evidence="6">
    <location>
        <begin position="401"/>
        <end position="421"/>
    </location>
</feature>
<feature type="domain" description="Major facilitator superfamily (MFS) profile" evidence="7">
    <location>
        <begin position="9"/>
        <end position="432"/>
    </location>
</feature>
<feature type="transmembrane region" description="Helical" evidence="6">
    <location>
        <begin position="277"/>
        <end position="298"/>
    </location>
</feature>
<evidence type="ECO:0000256" key="4">
    <source>
        <dbReference type="ARBA" id="ARBA00022989"/>
    </source>
</evidence>
<keyword evidence="9" id="KW-1185">Reference proteome</keyword>
<evidence type="ECO:0000256" key="3">
    <source>
        <dbReference type="ARBA" id="ARBA00022692"/>
    </source>
</evidence>
<feature type="transmembrane region" description="Helical" evidence="6">
    <location>
        <begin position="113"/>
        <end position="133"/>
    </location>
</feature>
<dbReference type="RefSeq" id="WP_268005915.1">
    <property type="nucleotide sequence ID" value="NZ_BSUT01000001.1"/>
</dbReference>
<evidence type="ECO:0000256" key="1">
    <source>
        <dbReference type="ARBA" id="ARBA00004651"/>
    </source>
</evidence>
<feature type="transmembrane region" description="Helical" evidence="6">
    <location>
        <begin position="336"/>
        <end position="359"/>
    </location>
</feature>
<organism evidence="8 9">
    <name type="scientific">Alicyclobacillus fastidiosus</name>
    <dbReference type="NCBI Taxonomy" id="392011"/>
    <lineage>
        <taxon>Bacteria</taxon>
        <taxon>Bacillati</taxon>
        <taxon>Bacillota</taxon>
        <taxon>Bacilli</taxon>
        <taxon>Bacillales</taxon>
        <taxon>Alicyclobacillaceae</taxon>
        <taxon>Alicyclobacillus</taxon>
    </lineage>
</organism>
<feature type="transmembrane region" description="Helical" evidence="6">
    <location>
        <begin position="239"/>
        <end position="257"/>
    </location>
</feature>
<dbReference type="InterPro" id="IPR020846">
    <property type="entry name" value="MFS_dom"/>
</dbReference>
<name>A0ABY6ZJD5_9BACL</name>
<feature type="transmembrane region" description="Helical" evidence="6">
    <location>
        <begin position="86"/>
        <end position="107"/>
    </location>
</feature>
<sequence>MMSWVQSRYIMKYPVGWMRVGLLALVIIANIVANYEGELAPVVPIMLPDLHLSLTDYGFIVAGSAVISAIVALISGPWIDKYGRMFFVVAGTLVTAIAVFAMCLVHNTTQFIIVRFIMAIILGVCIPATTGLIRDFTPRVGRALGFGLWTFGPVGANYLAAGVAGATLPKFHNTWQSQFVIMGIFCLIVALIVAFLIRDLCPGLRAQIVQDHNDVASVNQSSKDKDETIASTKLVYGSFRIWALAVGIVLFLLLYFFNQAFGPVYLTTVFKYSPAKASTFASYFWLANMVALVVVGWLSDRLRLRKIFSFIGVIGLLLFMYFWIHLIGHHVSTGTMILYNSLSGVLLGIGFGPWMALFSENLEDIHPTLQATGWAIWAFATNVLVAVAGSITFPVADKYGFGAWFDVCWIGAAVYGVLIFVGRGPWFKSKRA</sequence>
<dbReference type="Proteomes" id="UP001164761">
    <property type="component" value="Chromosome"/>
</dbReference>
<keyword evidence="3 6" id="KW-0812">Transmembrane</keyword>
<proteinExistence type="predicted"/>
<keyword evidence="5 6" id="KW-0472">Membrane</keyword>
<protein>
    <submittedName>
        <fullName evidence="8">MFS transporter</fullName>
    </submittedName>
</protein>
<accession>A0ABY6ZJD5</accession>
<dbReference type="PANTHER" id="PTHR43826">
    <property type="entry name" value="GLUCOSE-6-PHOSPHATE EXCHANGER SLC37A4"/>
    <property type="match status" value="1"/>
</dbReference>
<keyword evidence="4 6" id="KW-1133">Transmembrane helix</keyword>
<evidence type="ECO:0000313" key="9">
    <source>
        <dbReference type="Proteomes" id="UP001164761"/>
    </source>
</evidence>
<keyword evidence="2" id="KW-0813">Transport</keyword>
<evidence type="ECO:0000259" key="7">
    <source>
        <dbReference type="PROSITE" id="PS50850"/>
    </source>
</evidence>
<evidence type="ECO:0000256" key="6">
    <source>
        <dbReference type="SAM" id="Phobius"/>
    </source>
</evidence>
<feature type="transmembrane region" description="Helical" evidence="6">
    <location>
        <begin position="371"/>
        <end position="395"/>
    </location>
</feature>
<feature type="transmembrane region" description="Helical" evidence="6">
    <location>
        <begin position="145"/>
        <end position="167"/>
    </location>
</feature>
<evidence type="ECO:0000256" key="2">
    <source>
        <dbReference type="ARBA" id="ARBA00022448"/>
    </source>
</evidence>
<dbReference type="Pfam" id="PF07690">
    <property type="entry name" value="MFS_1"/>
    <property type="match status" value="1"/>
</dbReference>
<dbReference type="PROSITE" id="PS50850">
    <property type="entry name" value="MFS"/>
    <property type="match status" value="1"/>
</dbReference>
<evidence type="ECO:0000256" key="5">
    <source>
        <dbReference type="ARBA" id="ARBA00023136"/>
    </source>
</evidence>
<gene>
    <name evidence="8" type="ORF">NZD89_00390</name>
</gene>